<name>S8FVW4_FOMSC</name>
<dbReference type="SMART" id="SM00516">
    <property type="entry name" value="SEC14"/>
    <property type="match status" value="1"/>
</dbReference>
<feature type="compositionally biased region" description="Acidic residues" evidence="1">
    <location>
        <begin position="294"/>
        <end position="303"/>
    </location>
</feature>
<dbReference type="PROSITE" id="PS50191">
    <property type="entry name" value="CRAL_TRIO"/>
    <property type="match status" value="1"/>
</dbReference>
<dbReference type="OrthoDB" id="1434354at2759"/>
<feature type="compositionally biased region" description="Polar residues" evidence="1">
    <location>
        <begin position="543"/>
        <end position="568"/>
    </location>
</feature>
<dbReference type="SMART" id="SM01100">
    <property type="entry name" value="CRAL_TRIO_N"/>
    <property type="match status" value="1"/>
</dbReference>
<protein>
    <recommendedName>
        <fullName evidence="2">CRAL-TRIO domain-containing protein</fullName>
    </recommendedName>
</protein>
<evidence type="ECO:0000259" key="2">
    <source>
        <dbReference type="PROSITE" id="PS50191"/>
    </source>
</evidence>
<feature type="compositionally biased region" description="Basic and acidic residues" evidence="1">
    <location>
        <begin position="314"/>
        <end position="343"/>
    </location>
</feature>
<dbReference type="InterPro" id="IPR036865">
    <property type="entry name" value="CRAL-TRIO_dom_sf"/>
</dbReference>
<dbReference type="AlphaFoldDB" id="S8FVW4"/>
<dbReference type="PANTHER" id="PTHR45657:SF1">
    <property type="entry name" value="CRAL-TRIO DOMAIN-CONTAINING PROTEIN YKL091C-RELATED"/>
    <property type="match status" value="1"/>
</dbReference>
<dbReference type="Pfam" id="PF00650">
    <property type="entry name" value="CRAL_TRIO"/>
    <property type="match status" value="1"/>
</dbReference>
<dbReference type="InParanoid" id="S8FVW4"/>
<feature type="region of interest" description="Disordered" evidence="1">
    <location>
        <begin position="267"/>
        <end position="614"/>
    </location>
</feature>
<dbReference type="PANTHER" id="PTHR45657">
    <property type="entry name" value="CRAL-TRIO DOMAIN-CONTAINING PROTEIN YKL091C-RELATED"/>
    <property type="match status" value="1"/>
</dbReference>
<reference evidence="3 4" key="1">
    <citation type="journal article" date="2012" name="Science">
        <title>The Paleozoic origin of enzymatic lignin decomposition reconstructed from 31 fungal genomes.</title>
        <authorList>
            <person name="Floudas D."/>
            <person name="Binder M."/>
            <person name="Riley R."/>
            <person name="Barry K."/>
            <person name="Blanchette R.A."/>
            <person name="Henrissat B."/>
            <person name="Martinez A.T."/>
            <person name="Otillar R."/>
            <person name="Spatafora J.W."/>
            <person name="Yadav J.S."/>
            <person name="Aerts A."/>
            <person name="Benoit I."/>
            <person name="Boyd A."/>
            <person name="Carlson A."/>
            <person name="Copeland A."/>
            <person name="Coutinho P.M."/>
            <person name="de Vries R.P."/>
            <person name="Ferreira P."/>
            <person name="Findley K."/>
            <person name="Foster B."/>
            <person name="Gaskell J."/>
            <person name="Glotzer D."/>
            <person name="Gorecki P."/>
            <person name="Heitman J."/>
            <person name="Hesse C."/>
            <person name="Hori C."/>
            <person name="Igarashi K."/>
            <person name="Jurgens J.A."/>
            <person name="Kallen N."/>
            <person name="Kersten P."/>
            <person name="Kohler A."/>
            <person name="Kuees U."/>
            <person name="Kumar T.K.A."/>
            <person name="Kuo A."/>
            <person name="LaButti K."/>
            <person name="Larrondo L.F."/>
            <person name="Lindquist E."/>
            <person name="Ling A."/>
            <person name="Lombard V."/>
            <person name="Lucas S."/>
            <person name="Lundell T."/>
            <person name="Martin R."/>
            <person name="McLaughlin D.J."/>
            <person name="Morgenstern I."/>
            <person name="Morin E."/>
            <person name="Murat C."/>
            <person name="Nagy L.G."/>
            <person name="Nolan M."/>
            <person name="Ohm R.A."/>
            <person name="Patyshakuliyeva A."/>
            <person name="Rokas A."/>
            <person name="Ruiz-Duenas F.J."/>
            <person name="Sabat G."/>
            <person name="Salamov A."/>
            <person name="Samejima M."/>
            <person name="Schmutz J."/>
            <person name="Slot J.C."/>
            <person name="St John F."/>
            <person name="Stenlid J."/>
            <person name="Sun H."/>
            <person name="Sun S."/>
            <person name="Syed K."/>
            <person name="Tsang A."/>
            <person name="Wiebenga A."/>
            <person name="Young D."/>
            <person name="Pisabarro A."/>
            <person name="Eastwood D.C."/>
            <person name="Martin F."/>
            <person name="Cullen D."/>
            <person name="Grigoriev I.V."/>
            <person name="Hibbett D.S."/>
        </authorList>
    </citation>
    <scope>NUCLEOTIDE SEQUENCE</scope>
    <source>
        <strain evidence="4">FP-58527</strain>
    </source>
</reference>
<feature type="compositionally biased region" description="Basic and acidic residues" evidence="1">
    <location>
        <begin position="279"/>
        <end position="288"/>
    </location>
</feature>
<dbReference type="Pfam" id="PF03765">
    <property type="entry name" value="CRAL_TRIO_N"/>
    <property type="match status" value="1"/>
</dbReference>
<keyword evidence="4" id="KW-1185">Reference proteome</keyword>
<feature type="compositionally biased region" description="Polar residues" evidence="1">
    <location>
        <begin position="374"/>
        <end position="398"/>
    </location>
</feature>
<dbReference type="InterPro" id="IPR011074">
    <property type="entry name" value="CRAL/TRIO_N_dom"/>
</dbReference>
<dbReference type="SUPFAM" id="SSF46938">
    <property type="entry name" value="CRAL/TRIO N-terminal domain"/>
    <property type="match status" value="1"/>
</dbReference>
<evidence type="ECO:0000256" key="1">
    <source>
        <dbReference type="SAM" id="MobiDB-lite"/>
    </source>
</evidence>
<dbReference type="SUPFAM" id="SSF52087">
    <property type="entry name" value="CRAL/TRIO domain"/>
    <property type="match status" value="1"/>
</dbReference>
<dbReference type="STRING" id="743788.S8FVW4"/>
<feature type="domain" description="CRAL-TRIO" evidence="2">
    <location>
        <begin position="85"/>
        <end position="258"/>
    </location>
</feature>
<dbReference type="Proteomes" id="UP000015241">
    <property type="component" value="Unassembled WGS sequence"/>
</dbReference>
<organism evidence="3 4">
    <name type="scientific">Fomitopsis schrenkii</name>
    <name type="common">Brown rot fungus</name>
    <dbReference type="NCBI Taxonomy" id="2126942"/>
    <lineage>
        <taxon>Eukaryota</taxon>
        <taxon>Fungi</taxon>
        <taxon>Dikarya</taxon>
        <taxon>Basidiomycota</taxon>
        <taxon>Agaricomycotina</taxon>
        <taxon>Agaricomycetes</taxon>
        <taxon>Polyporales</taxon>
        <taxon>Fomitopsis</taxon>
    </lineage>
</organism>
<dbReference type="InterPro" id="IPR001251">
    <property type="entry name" value="CRAL-TRIO_dom"/>
</dbReference>
<feature type="compositionally biased region" description="Low complexity" evidence="1">
    <location>
        <begin position="399"/>
        <end position="453"/>
    </location>
</feature>
<gene>
    <name evidence="3" type="ORF">FOMPIDRAFT_1021524</name>
</gene>
<dbReference type="InterPro" id="IPR051026">
    <property type="entry name" value="PI/PC_transfer"/>
</dbReference>
<dbReference type="HOGENOM" id="CLU_444832_0_0_1"/>
<proteinExistence type="predicted"/>
<feature type="compositionally biased region" description="Low complexity" evidence="1">
    <location>
        <begin position="494"/>
        <end position="513"/>
    </location>
</feature>
<dbReference type="InterPro" id="IPR036273">
    <property type="entry name" value="CRAL/TRIO_N_dom_sf"/>
</dbReference>
<dbReference type="EMBL" id="KE504124">
    <property type="protein sequence ID" value="EPT05206.1"/>
    <property type="molecule type" value="Genomic_DNA"/>
</dbReference>
<evidence type="ECO:0000313" key="3">
    <source>
        <dbReference type="EMBL" id="EPT05206.1"/>
    </source>
</evidence>
<dbReference type="CDD" id="cd00170">
    <property type="entry name" value="SEC14"/>
    <property type="match status" value="1"/>
</dbReference>
<sequence length="614" mass="66558">MVVPKEKQDDILKQFREQLEQRDLIHDGDTIGTDDATLLRFLRARQFDLKAATTMWENCQHWRKTVEGIGIDELYRRLDPYDYPERAAVFECWPLWFHKTDHKGRPLNIHHFGGINMPELYKHVTPEKFWQTIVANAESLTREVMPASARAAGRHIGGTFVIVDLKGFGLSQFWQMKNLTRDSFQISQDYFPETMAQLAIINAPASFTTIWSFIKPWLAKETLAKIDILGTDYKDVLLEQIPAENLPESLGGTCTCAEAGGCKLSNAGPWMHNRKSRREKWLRGERKRLGLGMEGEDEDDGNESSEQAKVTTEPLEKQSEEATRLAEEKQRAAASKSGDEKPPADVPPEVVQSPGERQGSFANPEPSLPPAAVPSTQQASLDRTSTTTAVAKQDTAPNGASQSALSPSASTSSSSASSSSFQSALSSFGSAESLGSAKTGASTTTGTSGTVTADSKRASIRKKLRKPLEKLGLGTLLPGGRENGDEQPSGSATSSIFGGSMSRGSSRSGDGTRAFFKRNRQASAEPVSGKEGSRASSLDPGRSSFSNVNVNGHGSEANSTQDAPVNATSPVVVSPGEPPVPSKLSSAEGAKSVKDVYENHPQTRQPQMRDFVEA</sequence>
<dbReference type="eggNOG" id="KOG1471">
    <property type="taxonomic scope" value="Eukaryota"/>
</dbReference>
<dbReference type="Gene3D" id="1.10.8.20">
    <property type="entry name" value="N-terminal domain of phosphatidylinositol transfer protein sec14p"/>
    <property type="match status" value="1"/>
</dbReference>
<evidence type="ECO:0000313" key="4">
    <source>
        <dbReference type="Proteomes" id="UP000015241"/>
    </source>
</evidence>
<accession>S8FVW4</accession>
<dbReference type="Gene3D" id="3.40.525.10">
    <property type="entry name" value="CRAL-TRIO lipid binding domain"/>
    <property type="match status" value="1"/>
</dbReference>